<dbReference type="Gene3D" id="3.40.50.300">
    <property type="entry name" value="P-loop containing nucleotide triphosphate hydrolases"/>
    <property type="match status" value="1"/>
</dbReference>
<feature type="region of interest" description="Disordered" evidence="12">
    <location>
        <begin position="38"/>
        <end position="189"/>
    </location>
</feature>
<sequence length="576" mass="64959">MLDSSVLKEMKLPELQDLAKQRRIKFNGVKKETLINQILDHDASASSNGSEKNAETRQKRARITSDKNQSPTPEPVVAEQTLPFPEPNQAPEENQQKKRGRKPGFKLNKNQPQEVRVEAAAPISVPEEKAPEVVASQSPETPVEKPQQKFQKQQQQQRHQHNNQNQNNNGNGNGQQNVQNPGNPGFQYQKFKDKKTTNYRDSDYEFDGIIESEGVLEMMPDGYGFLRSSDYNYLASPDDIYLSTSQIRLFGLKTGDTVKGVVRPPKEGEKFFPLVRVLKINGHDPQVVRDRISFEHLTPVFPTEKFKLAEKQSTISTRIIDLFSPIGKGQRGMIVAQPKTGKTMLLKDVANAIAANHPEAYLLVLLIDERPEEVTDMQRSVRGEVIASTFDREPQEHVKIANIVLEKAKRLVECGHDVVILLDSITRLARAYNTVQPASGKVLSGGVDANALQKPKRFFGAARNVENGGSLSIIATALTDTGSKMDEVIFEEFKGTGNMELQLDRKIANKRIFPAIDLMSSSTRRDDLLLDDTTLQRMWIMRKYLSDMNPVEAMDFINDRFKKTRNNEEFLISMND</sequence>
<dbReference type="NCBIfam" id="NF006886">
    <property type="entry name" value="PRK09376.1"/>
    <property type="match status" value="1"/>
</dbReference>
<dbReference type="SMART" id="SM00357">
    <property type="entry name" value="CSP"/>
    <property type="match status" value="1"/>
</dbReference>
<dbReference type="InterPro" id="IPR027417">
    <property type="entry name" value="P-loop_NTPase"/>
</dbReference>
<dbReference type="PROSITE" id="PS51856">
    <property type="entry name" value="RHO_RNA_BD"/>
    <property type="match status" value="1"/>
</dbReference>
<dbReference type="InterPro" id="IPR012340">
    <property type="entry name" value="NA-bd_OB-fold"/>
</dbReference>
<dbReference type="InterPro" id="IPR011113">
    <property type="entry name" value="Rho_RNA-bd"/>
</dbReference>
<dbReference type="InterPro" id="IPR003593">
    <property type="entry name" value="AAA+_ATPase"/>
</dbReference>
<evidence type="ECO:0000313" key="14">
    <source>
        <dbReference type="EMBL" id="NMH27312.1"/>
    </source>
</evidence>
<dbReference type="CDD" id="cd04459">
    <property type="entry name" value="Rho_CSD"/>
    <property type="match status" value="1"/>
</dbReference>
<dbReference type="InterPro" id="IPR011129">
    <property type="entry name" value="CSD"/>
</dbReference>
<feature type="domain" description="Rho RNA-BD" evidence="13">
    <location>
        <begin position="209"/>
        <end position="284"/>
    </location>
</feature>
<evidence type="ECO:0000259" key="13">
    <source>
        <dbReference type="PROSITE" id="PS51856"/>
    </source>
</evidence>
<evidence type="ECO:0000256" key="5">
    <source>
        <dbReference type="ARBA" id="ARBA00022840"/>
    </source>
</evidence>
<feature type="binding site" evidence="9">
    <location>
        <position position="370"/>
    </location>
    <ligand>
        <name>ATP</name>
        <dbReference type="ChEBI" id="CHEBI:30616"/>
    </ligand>
</feature>
<evidence type="ECO:0000256" key="4">
    <source>
        <dbReference type="ARBA" id="ARBA00022806"/>
    </source>
</evidence>
<dbReference type="PANTHER" id="PTHR46425:SF1">
    <property type="entry name" value="TRANSCRIPTION TERMINATION FACTOR RHO"/>
    <property type="match status" value="1"/>
</dbReference>
<dbReference type="SMART" id="SM00382">
    <property type="entry name" value="AAA"/>
    <property type="match status" value="1"/>
</dbReference>
<evidence type="ECO:0000256" key="1">
    <source>
        <dbReference type="ARBA" id="ARBA00022472"/>
    </source>
</evidence>
<keyword evidence="8 9" id="KW-0804">Transcription</keyword>
<accession>A0A972JIJ7</accession>
<comment type="function">
    <text evidence="9">Facilitates transcription termination by a mechanism that involves Rho binding to the nascent RNA, activation of Rho's RNA-dependent ATPase activity, and release of the mRNA from the DNA template.</text>
</comment>
<dbReference type="CDD" id="cd01128">
    <property type="entry name" value="rho_factor_C"/>
    <property type="match status" value="1"/>
</dbReference>
<dbReference type="InterPro" id="IPR000194">
    <property type="entry name" value="ATPase_F1/V1/A1_a/bsu_nucl-bd"/>
</dbReference>
<keyword evidence="1 9" id="KW-0806">Transcription termination</keyword>
<comment type="similarity">
    <text evidence="9 11">Belongs to the Rho family.</text>
</comment>
<keyword evidence="7 9" id="KW-0805">Transcription regulation</keyword>
<keyword evidence="5 9" id="KW-0067">ATP-binding</keyword>
<dbReference type="SUPFAM" id="SSF52540">
    <property type="entry name" value="P-loop containing nucleoside triphosphate hydrolases"/>
    <property type="match status" value="1"/>
</dbReference>
<evidence type="ECO:0000256" key="9">
    <source>
        <dbReference type="HAMAP-Rule" id="MF_01884"/>
    </source>
</evidence>
<dbReference type="GO" id="GO:0005829">
    <property type="term" value="C:cytosol"/>
    <property type="evidence" value="ECO:0007669"/>
    <property type="project" value="UniProtKB-ARBA"/>
</dbReference>
<name>A0A972JIJ7_9FLAO</name>
<comment type="caution">
    <text evidence="9">Lacks conserved residue(s) required for the propagation of feature annotation.</text>
</comment>
<organism evidence="14 15">
    <name type="scientific">Flavobacterium silvaticum</name>
    <dbReference type="NCBI Taxonomy" id="1852020"/>
    <lineage>
        <taxon>Bacteria</taxon>
        <taxon>Pseudomonadati</taxon>
        <taxon>Bacteroidota</taxon>
        <taxon>Flavobacteriia</taxon>
        <taxon>Flavobacteriales</taxon>
        <taxon>Flavobacteriaceae</taxon>
        <taxon>Flavobacterium</taxon>
    </lineage>
</organism>
<dbReference type="InterPro" id="IPR041703">
    <property type="entry name" value="Rho_factor_ATP-bd"/>
</dbReference>
<dbReference type="GO" id="GO:0003723">
    <property type="term" value="F:RNA binding"/>
    <property type="evidence" value="ECO:0007669"/>
    <property type="project" value="UniProtKB-UniRule"/>
</dbReference>
<dbReference type="GO" id="GO:0008186">
    <property type="term" value="F:ATP-dependent activity, acting on RNA"/>
    <property type="evidence" value="ECO:0007669"/>
    <property type="project" value="UniProtKB-UniRule"/>
</dbReference>
<dbReference type="Pfam" id="PF00006">
    <property type="entry name" value="ATP-synt_ab"/>
    <property type="match status" value="1"/>
</dbReference>
<dbReference type="HAMAP" id="MF_01884">
    <property type="entry name" value="Rho"/>
    <property type="match status" value="1"/>
</dbReference>
<keyword evidence="3 9" id="KW-0378">Hydrolase</keyword>
<dbReference type="PANTHER" id="PTHR46425">
    <property type="entry name" value="TRANSCRIPTION TERMINATION FACTOR RHO"/>
    <property type="match status" value="1"/>
</dbReference>
<evidence type="ECO:0000256" key="2">
    <source>
        <dbReference type="ARBA" id="ARBA00022741"/>
    </source>
</evidence>
<comment type="subunit">
    <text evidence="9">Homohexamer. The homohexamer assembles into an open ring structure.</text>
</comment>
<keyword evidence="4 9" id="KW-0347">Helicase</keyword>
<dbReference type="Gene3D" id="2.40.50.140">
    <property type="entry name" value="Nucleic acid-binding proteins"/>
    <property type="match status" value="1"/>
</dbReference>
<dbReference type="Pfam" id="PF07497">
    <property type="entry name" value="Rho_RNA_bind"/>
    <property type="match status" value="1"/>
</dbReference>
<feature type="compositionally biased region" description="Low complexity" evidence="12">
    <location>
        <begin position="148"/>
        <end position="187"/>
    </location>
</feature>
<dbReference type="RefSeq" id="WP_169526318.1">
    <property type="nucleotide sequence ID" value="NZ_JAAMPU010000100.1"/>
</dbReference>
<evidence type="ECO:0000256" key="12">
    <source>
        <dbReference type="SAM" id="MobiDB-lite"/>
    </source>
</evidence>
<gene>
    <name evidence="9" type="primary">rho</name>
    <name evidence="14" type="ORF">G6047_04640</name>
</gene>
<evidence type="ECO:0000256" key="10">
    <source>
        <dbReference type="NCBIfam" id="TIGR00767"/>
    </source>
</evidence>
<dbReference type="GO" id="GO:0006353">
    <property type="term" value="P:DNA-templated transcription termination"/>
    <property type="evidence" value="ECO:0007669"/>
    <property type="project" value="UniProtKB-UniRule"/>
</dbReference>
<evidence type="ECO:0000256" key="6">
    <source>
        <dbReference type="ARBA" id="ARBA00022884"/>
    </source>
</evidence>
<comment type="caution">
    <text evidence="14">The sequence shown here is derived from an EMBL/GenBank/DDBJ whole genome shotgun (WGS) entry which is preliminary data.</text>
</comment>
<dbReference type="GO" id="GO:0016787">
    <property type="term" value="F:hydrolase activity"/>
    <property type="evidence" value="ECO:0007669"/>
    <property type="project" value="UniProtKB-KW"/>
</dbReference>
<evidence type="ECO:0000256" key="11">
    <source>
        <dbReference type="PROSITE-ProRule" id="PRU01203"/>
    </source>
</evidence>
<feature type="binding site" evidence="9">
    <location>
        <begin position="327"/>
        <end position="332"/>
    </location>
    <ligand>
        <name>ATP</name>
        <dbReference type="ChEBI" id="CHEBI:30616"/>
    </ligand>
</feature>
<evidence type="ECO:0000256" key="3">
    <source>
        <dbReference type="ARBA" id="ARBA00022801"/>
    </source>
</evidence>
<dbReference type="AlphaFoldDB" id="A0A972JIJ7"/>
<keyword evidence="6 9" id="KW-0694">RNA-binding</keyword>
<proteinExistence type="inferred from homology"/>
<dbReference type="GO" id="GO:0004386">
    <property type="term" value="F:helicase activity"/>
    <property type="evidence" value="ECO:0007669"/>
    <property type="project" value="UniProtKB-UniRule"/>
</dbReference>
<keyword evidence="15" id="KW-1185">Reference proteome</keyword>
<evidence type="ECO:0000256" key="7">
    <source>
        <dbReference type="ARBA" id="ARBA00023015"/>
    </source>
</evidence>
<dbReference type="GO" id="GO:0005524">
    <property type="term" value="F:ATP binding"/>
    <property type="evidence" value="ECO:0007669"/>
    <property type="project" value="UniProtKB-UniRule"/>
</dbReference>
<protein>
    <recommendedName>
        <fullName evidence="9 10">Transcription termination factor Rho</fullName>
        <ecNumber evidence="9 10">3.6.4.-</ecNumber>
    </recommendedName>
    <alternativeName>
        <fullName evidence="9">ATP-dependent helicase Rho</fullName>
    </alternativeName>
</protein>
<dbReference type="EMBL" id="JAAMPU010000100">
    <property type="protein sequence ID" value="NMH27312.1"/>
    <property type="molecule type" value="Genomic_DNA"/>
</dbReference>
<keyword evidence="2 9" id="KW-0547">Nucleotide-binding</keyword>
<dbReference type="EC" id="3.6.4.-" evidence="9 10"/>
<dbReference type="Proteomes" id="UP000712080">
    <property type="component" value="Unassembled WGS sequence"/>
</dbReference>
<dbReference type="SUPFAM" id="SSF50249">
    <property type="entry name" value="Nucleic acid-binding proteins"/>
    <property type="match status" value="1"/>
</dbReference>
<evidence type="ECO:0000256" key="8">
    <source>
        <dbReference type="ARBA" id="ARBA00023163"/>
    </source>
</evidence>
<dbReference type="InterPro" id="IPR004665">
    <property type="entry name" value="Term_rho"/>
</dbReference>
<reference evidence="14" key="1">
    <citation type="submission" date="2020-02" db="EMBL/GenBank/DDBJ databases">
        <title>Flavobacterium sp. genome.</title>
        <authorList>
            <person name="Jung H.S."/>
            <person name="Baek J.H."/>
            <person name="Jeon C.O."/>
        </authorList>
    </citation>
    <scope>NUCLEOTIDE SEQUENCE</scope>
    <source>
        <strain evidence="14">SE-s28</strain>
    </source>
</reference>
<evidence type="ECO:0000313" key="15">
    <source>
        <dbReference type="Proteomes" id="UP000712080"/>
    </source>
</evidence>
<dbReference type="NCBIfam" id="TIGR00767">
    <property type="entry name" value="rho"/>
    <property type="match status" value="1"/>
</dbReference>
<feature type="binding site" evidence="9">
    <location>
        <begin position="339"/>
        <end position="344"/>
    </location>
    <ligand>
        <name>ATP</name>
        <dbReference type="ChEBI" id="CHEBI:30616"/>
    </ligand>
</feature>